<dbReference type="InterPro" id="IPR036388">
    <property type="entry name" value="WH-like_DNA-bd_sf"/>
</dbReference>
<dbReference type="STRING" id="529709.PYCH_08270"/>
<reference evidence="1 2" key="1">
    <citation type="journal article" date="2011" name="J. Bacteriol.">
        <title>Complete genome sequence of the obligate piezophilic hyperthermophilic archaeon Pyrococcus yayanosii CH1.</title>
        <authorList>
            <person name="Jun X."/>
            <person name="Lupeng L."/>
            <person name="Minjuan X."/>
            <person name="Oger P."/>
            <person name="Fengping W."/>
            <person name="Jebbar M."/>
            <person name="Xiang X."/>
        </authorList>
    </citation>
    <scope>NUCLEOTIDE SEQUENCE [LARGE SCALE GENOMIC DNA]</scope>
    <source>
        <strain evidence="2">CH1 / JCM 16557</strain>
    </source>
</reference>
<keyword evidence="2" id="KW-1185">Reference proteome</keyword>
<dbReference type="KEGG" id="pya:PYCH_08270"/>
<proteinExistence type="predicted"/>
<dbReference type="AlphaFoldDB" id="F8AJ71"/>
<dbReference type="GeneID" id="10838504"/>
<evidence type="ECO:0000313" key="2">
    <source>
        <dbReference type="Proteomes" id="UP000008386"/>
    </source>
</evidence>
<dbReference type="OrthoDB" id="350804at2157"/>
<organism evidence="1 2">
    <name type="scientific">Pyrococcus yayanosii (strain CH1 / JCM 16557)</name>
    <dbReference type="NCBI Taxonomy" id="529709"/>
    <lineage>
        <taxon>Archaea</taxon>
        <taxon>Methanobacteriati</taxon>
        <taxon>Methanobacteriota</taxon>
        <taxon>Thermococci</taxon>
        <taxon>Thermococcales</taxon>
        <taxon>Thermococcaceae</taxon>
        <taxon>Pyrococcus</taxon>
    </lineage>
</organism>
<gene>
    <name evidence="1" type="ordered locus">PYCH_08270</name>
</gene>
<dbReference type="HOGENOM" id="CLU_176006_2_1_2"/>
<dbReference type="eggNOG" id="arCOG00394">
    <property type="taxonomic scope" value="Archaea"/>
</dbReference>
<sequence length="77" mass="8757">MEFAKLPRSAREVLQVLDRPRSSREIAQLTNLSERTVRHALKILKGSGLVREVFLLGDTRRRVYVRALHSADMPSAS</sequence>
<dbReference type="EMBL" id="CP002779">
    <property type="protein sequence ID" value="AEH24512.1"/>
    <property type="molecule type" value="Genomic_DNA"/>
</dbReference>
<dbReference type="InterPro" id="IPR036390">
    <property type="entry name" value="WH_DNA-bd_sf"/>
</dbReference>
<protein>
    <submittedName>
        <fullName evidence="1">Uncharacterized protein</fullName>
    </submittedName>
</protein>
<dbReference type="Gene3D" id="1.10.10.10">
    <property type="entry name" value="Winged helix-like DNA-binding domain superfamily/Winged helix DNA-binding domain"/>
    <property type="match status" value="1"/>
</dbReference>
<accession>F8AJ71</accession>
<evidence type="ECO:0000313" key="1">
    <source>
        <dbReference type="EMBL" id="AEH24512.1"/>
    </source>
</evidence>
<dbReference type="SUPFAM" id="SSF46785">
    <property type="entry name" value="Winged helix' DNA-binding domain"/>
    <property type="match status" value="1"/>
</dbReference>
<name>F8AJ71_PYRYC</name>
<dbReference type="Proteomes" id="UP000008386">
    <property type="component" value="Chromosome"/>
</dbReference>
<dbReference type="Pfam" id="PF12840">
    <property type="entry name" value="HTH_20"/>
    <property type="match status" value="1"/>
</dbReference>
<dbReference type="RefSeq" id="WP_013905569.1">
    <property type="nucleotide sequence ID" value="NC_015680.1"/>
</dbReference>